<name>A0A845V169_9GAMM</name>
<protein>
    <submittedName>
        <fullName evidence="9">Response regulator transcription factor</fullName>
    </submittedName>
</protein>
<dbReference type="SUPFAM" id="SSF52172">
    <property type="entry name" value="CheY-like"/>
    <property type="match status" value="1"/>
</dbReference>
<dbReference type="InterPro" id="IPR001789">
    <property type="entry name" value="Sig_transdc_resp-reg_receiver"/>
</dbReference>
<dbReference type="InterPro" id="IPR000792">
    <property type="entry name" value="Tscrpt_reg_LuxR_C"/>
</dbReference>
<proteinExistence type="predicted"/>
<dbReference type="PANTHER" id="PTHR44688:SF16">
    <property type="entry name" value="DNA-BINDING TRANSCRIPTIONAL ACTIVATOR DEVR_DOSR"/>
    <property type="match status" value="1"/>
</dbReference>
<dbReference type="Pfam" id="PF00072">
    <property type="entry name" value="Response_reg"/>
    <property type="match status" value="1"/>
</dbReference>
<dbReference type="SUPFAM" id="SSF46894">
    <property type="entry name" value="C-terminal effector domain of the bipartite response regulators"/>
    <property type="match status" value="1"/>
</dbReference>
<dbReference type="RefSeq" id="WP_164211870.1">
    <property type="nucleotide sequence ID" value="NZ_JAAGSC010000043.1"/>
</dbReference>
<dbReference type="GO" id="GO:0000160">
    <property type="term" value="P:phosphorelay signal transduction system"/>
    <property type="evidence" value="ECO:0007669"/>
    <property type="project" value="UniProtKB-KW"/>
</dbReference>
<gene>
    <name evidence="9" type="ORF">G3I74_12105</name>
</gene>
<dbReference type="CDD" id="cd06170">
    <property type="entry name" value="LuxR_C_like"/>
    <property type="match status" value="1"/>
</dbReference>
<evidence type="ECO:0000259" key="7">
    <source>
        <dbReference type="PROSITE" id="PS50043"/>
    </source>
</evidence>
<dbReference type="Gene3D" id="3.40.50.2300">
    <property type="match status" value="1"/>
</dbReference>
<dbReference type="InterPro" id="IPR036388">
    <property type="entry name" value="WH-like_DNA-bd_sf"/>
</dbReference>
<sequence length="211" mass="23371">MSSESARARIWVVDDDHAVREAIGFMLDSHQIDYRLFDSAEAMLAALKPADRGCLLLDVKMPGMDGLALQTRLHEAGITMPVVFISGHGDIRTAVRAVQAGALDFLEKPFDAELLLEKLDNALEIDRAGQAELAALADVEQRLARLTPREREVMEGMLEGKLNKLIAADLDISVRTVEIHRANVLDKLEARNGSDLVRVVLSSQSYRDWLL</sequence>
<dbReference type="GO" id="GO:0006355">
    <property type="term" value="P:regulation of DNA-templated transcription"/>
    <property type="evidence" value="ECO:0007669"/>
    <property type="project" value="InterPro"/>
</dbReference>
<keyword evidence="5" id="KW-0804">Transcription</keyword>
<dbReference type="Gene3D" id="1.10.10.10">
    <property type="entry name" value="Winged helix-like DNA-binding domain superfamily/Winged helix DNA-binding domain"/>
    <property type="match status" value="1"/>
</dbReference>
<dbReference type="PROSITE" id="PS50110">
    <property type="entry name" value="RESPONSE_REGULATORY"/>
    <property type="match status" value="1"/>
</dbReference>
<evidence type="ECO:0000259" key="8">
    <source>
        <dbReference type="PROSITE" id="PS50110"/>
    </source>
</evidence>
<keyword evidence="3" id="KW-0805">Transcription regulation</keyword>
<keyword evidence="10" id="KW-1185">Reference proteome</keyword>
<evidence type="ECO:0000256" key="5">
    <source>
        <dbReference type="ARBA" id="ARBA00023163"/>
    </source>
</evidence>
<dbReference type="GO" id="GO:0003677">
    <property type="term" value="F:DNA binding"/>
    <property type="evidence" value="ECO:0007669"/>
    <property type="project" value="UniProtKB-KW"/>
</dbReference>
<dbReference type="SMART" id="SM00448">
    <property type="entry name" value="REC"/>
    <property type="match status" value="1"/>
</dbReference>
<dbReference type="PROSITE" id="PS50043">
    <property type="entry name" value="HTH_LUXR_2"/>
    <property type="match status" value="1"/>
</dbReference>
<dbReference type="PRINTS" id="PR00038">
    <property type="entry name" value="HTHLUXR"/>
</dbReference>
<keyword evidence="2" id="KW-0902">Two-component regulatory system</keyword>
<evidence type="ECO:0000313" key="10">
    <source>
        <dbReference type="Proteomes" id="UP000484885"/>
    </source>
</evidence>
<feature type="modified residue" description="4-aspartylphosphate" evidence="6">
    <location>
        <position position="58"/>
    </location>
</feature>
<evidence type="ECO:0000256" key="6">
    <source>
        <dbReference type="PROSITE-ProRule" id="PRU00169"/>
    </source>
</evidence>
<dbReference type="InterPro" id="IPR016032">
    <property type="entry name" value="Sig_transdc_resp-reg_C-effctor"/>
</dbReference>
<feature type="domain" description="Response regulatory" evidence="8">
    <location>
        <begin position="9"/>
        <end position="123"/>
    </location>
</feature>
<organism evidence="9 10">
    <name type="scientific">Wenzhouxiangella limi</name>
    <dbReference type="NCBI Taxonomy" id="2707351"/>
    <lineage>
        <taxon>Bacteria</taxon>
        <taxon>Pseudomonadati</taxon>
        <taxon>Pseudomonadota</taxon>
        <taxon>Gammaproteobacteria</taxon>
        <taxon>Chromatiales</taxon>
        <taxon>Wenzhouxiangellaceae</taxon>
        <taxon>Wenzhouxiangella</taxon>
    </lineage>
</organism>
<dbReference type="Proteomes" id="UP000484885">
    <property type="component" value="Unassembled WGS sequence"/>
</dbReference>
<keyword evidence="4" id="KW-0238">DNA-binding</keyword>
<evidence type="ECO:0000256" key="2">
    <source>
        <dbReference type="ARBA" id="ARBA00023012"/>
    </source>
</evidence>
<accession>A0A845V169</accession>
<dbReference type="Pfam" id="PF00196">
    <property type="entry name" value="GerE"/>
    <property type="match status" value="1"/>
</dbReference>
<dbReference type="AlphaFoldDB" id="A0A845V169"/>
<dbReference type="FunFam" id="3.40.50.2300:FF:000018">
    <property type="entry name" value="DNA-binding transcriptional regulator NtrC"/>
    <property type="match status" value="1"/>
</dbReference>
<reference evidence="9 10" key="1">
    <citation type="submission" date="2020-02" db="EMBL/GenBank/DDBJ databases">
        <authorList>
            <person name="Zhang X.-Y."/>
        </authorList>
    </citation>
    <scope>NUCLEOTIDE SEQUENCE [LARGE SCALE GENOMIC DNA]</scope>
    <source>
        <strain evidence="9 10">C33</strain>
    </source>
</reference>
<keyword evidence="1 6" id="KW-0597">Phosphoprotein</keyword>
<comment type="caution">
    <text evidence="9">The sequence shown here is derived from an EMBL/GenBank/DDBJ whole genome shotgun (WGS) entry which is preliminary data.</text>
</comment>
<dbReference type="PROSITE" id="PS00622">
    <property type="entry name" value="HTH_LUXR_1"/>
    <property type="match status" value="1"/>
</dbReference>
<dbReference type="PANTHER" id="PTHR44688">
    <property type="entry name" value="DNA-BINDING TRANSCRIPTIONAL ACTIVATOR DEVR_DOSR"/>
    <property type="match status" value="1"/>
</dbReference>
<evidence type="ECO:0000313" key="9">
    <source>
        <dbReference type="EMBL" id="NDY96474.1"/>
    </source>
</evidence>
<feature type="domain" description="HTH luxR-type" evidence="7">
    <location>
        <begin position="139"/>
        <end position="204"/>
    </location>
</feature>
<evidence type="ECO:0000256" key="4">
    <source>
        <dbReference type="ARBA" id="ARBA00023125"/>
    </source>
</evidence>
<evidence type="ECO:0000256" key="1">
    <source>
        <dbReference type="ARBA" id="ARBA00022553"/>
    </source>
</evidence>
<dbReference type="InterPro" id="IPR011006">
    <property type="entry name" value="CheY-like_superfamily"/>
</dbReference>
<dbReference type="SMART" id="SM00421">
    <property type="entry name" value="HTH_LUXR"/>
    <property type="match status" value="1"/>
</dbReference>
<evidence type="ECO:0000256" key="3">
    <source>
        <dbReference type="ARBA" id="ARBA00023015"/>
    </source>
</evidence>
<dbReference type="EMBL" id="JAAGSC010000043">
    <property type="protein sequence ID" value="NDY96474.1"/>
    <property type="molecule type" value="Genomic_DNA"/>
</dbReference>